<evidence type="ECO:0000256" key="4">
    <source>
        <dbReference type="ARBA" id="ARBA00016752"/>
    </source>
</evidence>
<keyword evidence="7 10" id="KW-0732">Signal</keyword>
<comment type="subcellular location">
    <subcellularLocation>
        <location evidence="1">Secreted</location>
    </subcellularLocation>
</comment>
<sequence length="133" mass="14356">MALWLTAVIALACLGGLASPAPLPSSMALKELIKELVNITQNQAPLCNGSMVWSVNLTADTYCRALESLSNVSTCSAIQNTRKMLTKLCPHQLSAGQVSSERARDTKIEVIVLVKDLLKNLRKIFHGGKHVDA</sequence>
<feature type="chain" id="PRO_5034459540" description="Interleukin-13" evidence="10">
    <location>
        <begin position="21"/>
        <end position="133"/>
    </location>
</feature>
<dbReference type="InterPro" id="IPR009079">
    <property type="entry name" value="4_helix_cytokine-like_core"/>
</dbReference>
<evidence type="ECO:0000256" key="1">
    <source>
        <dbReference type="ARBA" id="ARBA00004613"/>
    </source>
</evidence>
<comment type="subunit">
    <text evidence="3">Interacts with IL13RA2.</text>
</comment>
<dbReference type="PANTHER" id="PTHR48486:SF1">
    <property type="entry name" value="INTERLEUKIN-13"/>
    <property type="match status" value="1"/>
</dbReference>
<dbReference type="GO" id="GO:0006955">
    <property type="term" value="P:immune response"/>
    <property type="evidence" value="ECO:0007669"/>
    <property type="project" value="InterPro"/>
</dbReference>
<dbReference type="PRINTS" id="PR01929">
    <property type="entry name" value="INTRLEUKIN13"/>
</dbReference>
<gene>
    <name evidence="11" type="primary">IL13</name>
</gene>
<reference evidence="11" key="1">
    <citation type="submission" date="2023-03" db="UniProtKB">
        <authorList>
            <consortium name="Ensembl"/>
        </authorList>
    </citation>
    <scope>IDENTIFICATION</scope>
</reference>
<dbReference type="GO" id="GO:0005126">
    <property type="term" value="F:cytokine receptor binding"/>
    <property type="evidence" value="ECO:0007669"/>
    <property type="project" value="InterPro"/>
</dbReference>
<dbReference type="Pfam" id="PF03487">
    <property type="entry name" value="IL13"/>
    <property type="match status" value="1"/>
</dbReference>
<proteinExistence type="inferred from homology"/>
<evidence type="ECO:0000313" key="11">
    <source>
        <dbReference type="Ensembl" id="ENSEASP00005026211.1"/>
    </source>
</evidence>
<accession>A0A8C4MG55</accession>
<dbReference type="InterPro" id="IPR001325">
    <property type="entry name" value="IL-4/IL-13"/>
</dbReference>
<keyword evidence="6" id="KW-0964">Secreted</keyword>
<dbReference type="Gene3D" id="1.20.1250.10">
    <property type="match status" value="1"/>
</dbReference>
<keyword evidence="5" id="KW-0202">Cytokine</keyword>
<dbReference type="SUPFAM" id="SSF47266">
    <property type="entry name" value="4-helical cytokines"/>
    <property type="match status" value="1"/>
</dbReference>
<keyword evidence="9" id="KW-0325">Glycoprotein</keyword>
<dbReference type="SMR" id="A0A8C4MG55"/>
<evidence type="ECO:0000256" key="3">
    <source>
        <dbReference type="ARBA" id="ARBA00011337"/>
    </source>
</evidence>
<dbReference type="InterPro" id="IPR020470">
    <property type="entry name" value="IL-13"/>
</dbReference>
<evidence type="ECO:0000256" key="6">
    <source>
        <dbReference type="ARBA" id="ARBA00022525"/>
    </source>
</evidence>
<protein>
    <recommendedName>
        <fullName evidence="4">Interleukin-13</fullName>
    </recommendedName>
</protein>
<dbReference type="AlphaFoldDB" id="A0A8C4MG55"/>
<dbReference type="PROSITE" id="PS00838">
    <property type="entry name" value="INTERLEUKIN_4_13"/>
    <property type="match status" value="1"/>
</dbReference>
<dbReference type="InterPro" id="IPR018096">
    <property type="entry name" value="IL-4/IL-13_CS"/>
</dbReference>
<name>A0A8C4MG55_EQUAS</name>
<organism evidence="11">
    <name type="scientific">Equus asinus asinus</name>
    <dbReference type="NCBI Taxonomy" id="83772"/>
    <lineage>
        <taxon>Eukaryota</taxon>
        <taxon>Metazoa</taxon>
        <taxon>Chordata</taxon>
        <taxon>Craniata</taxon>
        <taxon>Vertebrata</taxon>
        <taxon>Euteleostomi</taxon>
        <taxon>Mammalia</taxon>
        <taxon>Eutheria</taxon>
        <taxon>Laurasiatheria</taxon>
        <taxon>Perissodactyla</taxon>
        <taxon>Equidae</taxon>
        <taxon>Equus</taxon>
    </lineage>
</organism>
<evidence type="ECO:0000256" key="7">
    <source>
        <dbReference type="ARBA" id="ARBA00022729"/>
    </source>
</evidence>
<dbReference type="GO" id="GO:0005615">
    <property type="term" value="C:extracellular space"/>
    <property type="evidence" value="ECO:0007669"/>
    <property type="project" value="UniProtKB-KW"/>
</dbReference>
<dbReference type="OMA" id="KTPLCNG"/>
<evidence type="ECO:0000256" key="9">
    <source>
        <dbReference type="ARBA" id="ARBA00023180"/>
    </source>
</evidence>
<evidence type="ECO:0000256" key="10">
    <source>
        <dbReference type="SAM" id="SignalP"/>
    </source>
</evidence>
<keyword evidence="8" id="KW-1015">Disulfide bond</keyword>
<dbReference type="PANTHER" id="PTHR48486">
    <property type="entry name" value="INTERLEUKIN-13"/>
    <property type="match status" value="1"/>
</dbReference>
<evidence type="ECO:0000256" key="2">
    <source>
        <dbReference type="ARBA" id="ARBA00009855"/>
    </source>
</evidence>
<evidence type="ECO:0000256" key="8">
    <source>
        <dbReference type="ARBA" id="ARBA00023157"/>
    </source>
</evidence>
<comment type="similarity">
    <text evidence="2">Belongs to the IL-4/IL-13 family.</text>
</comment>
<feature type="signal peptide" evidence="10">
    <location>
        <begin position="1"/>
        <end position="20"/>
    </location>
</feature>
<evidence type="ECO:0000256" key="5">
    <source>
        <dbReference type="ARBA" id="ARBA00022514"/>
    </source>
</evidence>
<dbReference type="SMART" id="SM00190">
    <property type="entry name" value="IL4_13"/>
    <property type="match status" value="1"/>
</dbReference>
<dbReference type="GO" id="GO:0005125">
    <property type="term" value="F:cytokine activity"/>
    <property type="evidence" value="ECO:0007669"/>
    <property type="project" value="UniProtKB-KW"/>
</dbReference>
<dbReference type="Ensembl" id="ENSEAST00005028459.1">
    <property type="protein sequence ID" value="ENSEASP00005026211.1"/>
    <property type="gene ID" value="ENSEASG00005017869.1"/>
</dbReference>